<reference evidence="3 5" key="1">
    <citation type="submission" date="2016-01" db="EMBL/GenBank/DDBJ databases">
        <title>Genome sequence of the acidophilic iron oxidising Ferrovum strain Z-31.</title>
        <authorList>
            <person name="Poehlein A."/>
            <person name="Ullrich S.R."/>
            <person name="Schloemann M."/>
            <person name="Muehling M."/>
            <person name="Daniel R."/>
        </authorList>
    </citation>
    <scope>NUCLEOTIDE SEQUENCE [LARGE SCALE GENOMIC DNA]</scope>
    <source>
        <strain evidence="3 5">Z-31</strain>
    </source>
</reference>
<dbReference type="Gene3D" id="3.30.70.270">
    <property type="match status" value="1"/>
</dbReference>
<dbReference type="InterPro" id="IPR029787">
    <property type="entry name" value="Nucleotide_cyclase"/>
</dbReference>
<sequence length="631" mass="70658">MMGYLKLEDHKLLVDIIKNEQLTALFQPVVDLTTAQFHGYEGLIRGPSSSKLHSPEVLLRVATDCGLREQVEWLCHKVLNQSFQRLGLPGKLFLNISPDVLVRRSLDTLSKSMFFANSHEEVTQVVLEITEGERLLDYGPELLQDAVKRCRDEGVAVAIDDLGEGFSSLRLWSELRPAYVKIDRHFVRNIENDPVKAQFVRSIVEIALQTKSTVIAEGIETVSELLLIKSLGVDLGQGFYFSRPHATPMTCLTDESMVFLRSQGGHSKPMGEVTWGRDSLAGRNIIQMAPCLTPAVSNEAALGWFEANPGSGVVPVVKEDGLPIGLLARSDLIGSFAQPYRRELYGRKSCTQYMDNKPLIVDKKISVQNISQMLGNAERRHFLQEFIVTDNGHYFGLAHGQDVIRVITEMQIQAAKYANPLTQLPGNVPIHEHLDNLLRLRVPFCACYCDLDHFKPFNDMCGFSAGDGVIQMTANVLARFCDHDLDFLGHIGGDDFIILFRSTNWESRCQRILKMFGDTVVQHFTEEDRIQGGYYTENRRFEREFHPLVSLSIGAVGVPPGHFTSYMEVSRIASEAKKQAKLIQGNSLFVNRRYKMESPGYEAMSKNPEVFSGGGVDQGCIDEFLPIKPAA</sequence>
<dbReference type="SMART" id="SM00052">
    <property type="entry name" value="EAL"/>
    <property type="match status" value="1"/>
</dbReference>
<dbReference type="CDD" id="cd01948">
    <property type="entry name" value="EAL"/>
    <property type="match status" value="1"/>
</dbReference>
<dbReference type="RefSeq" id="WP_062187752.1">
    <property type="nucleotide sequence ID" value="NZ_CP053675.1"/>
</dbReference>
<dbReference type="Gene3D" id="3.20.20.450">
    <property type="entry name" value="EAL domain"/>
    <property type="match status" value="1"/>
</dbReference>
<gene>
    <name evidence="3" type="primary">cph2_4</name>
    <name evidence="3" type="ORF">FEMY_08320</name>
    <name evidence="4" type="ORF">JZL65_05810</name>
</gene>
<dbReference type="PROSITE" id="PS50883">
    <property type="entry name" value="EAL"/>
    <property type="match status" value="1"/>
</dbReference>
<dbReference type="CDD" id="cd04598">
    <property type="entry name" value="CBS_pair_GGDEF_EAL"/>
    <property type="match status" value="1"/>
</dbReference>
<reference evidence="4" key="2">
    <citation type="submission" date="2021-02" db="EMBL/GenBank/DDBJ databases">
        <title>Comparative genomics of Ferrovum myxofaciens strains, predominant extremophile bacteria forming large biofilm stalactites in acid mine ecosystems.</title>
        <authorList>
            <person name="Burkartova K."/>
            <person name="Ridl J."/>
            <person name="Pajer P."/>
            <person name="Falteisek L."/>
        </authorList>
    </citation>
    <scope>NUCLEOTIDE SEQUENCE</scope>
    <source>
        <strain evidence="4">MI1III</strain>
    </source>
</reference>
<dbReference type="Proteomes" id="UP000683551">
    <property type="component" value="Chromosome"/>
</dbReference>
<dbReference type="SUPFAM" id="SSF55073">
    <property type="entry name" value="Nucleotide cyclase"/>
    <property type="match status" value="1"/>
</dbReference>
<organism evidence="3 5">
    <name type="scientific">Ferrovum myxofaciens</name>
    <dbReference type="NCBI Taxonomy" id="416213"/>
    <lineage>
        <taxon>Bacteria</taxon>
        <taxon>Pseudomonadati</taxon>
        <taxon>Pseudomonadota</taxon>
        <taxon>Betaproteobacteria</taxon>
        <taxon>Ferrovales</taxon>
        <taxon>Ferrovaceae</taxon>
        <taxon>Ferrovum</taxon>
    </lineage>
</organism>
<dbReference type="Pfam" id="PF00990">
    <property type="entry name" value="GGDEF"/>
    <property type="match status" value="1"/>
</dbReference>
<evidence type="ECO:0000313" key="5">
    <source>
        <dbReference type="Proteomes" id="UP000075653"/>
    </source>
</evidence>
<dbReference type="PROSITE" id="PS50887">
    <property type="entry name" value="GGDEF"/>
    <property type="match status" value="1"/>
</dbReference>
<proteinExistence type="predicted"/>
<name>A0A8F3IHA8_9PROT</name>
<feature type="domain" description="GGDEF" evidence="2">
    <location>
        <begin position="442"/>
        <end position="593"/>
    </location>
</feature>
<dbReference type="EMBL" id="CP071137">
    <property type="protein sequence ID" value="QWY78575.1"/>
    <property type="molecule type" value="Genomic_DNA"/>
</dbReference>
<dbReference type="PANTHER" id="PTHR33121:SF76">
    <property type="entry name" value="SIGNALING PROTEIN"/>
    <property type="match status" value="1"/>
</dbReference>
<dbReference type="GO" id="GO:0071111">
    <property type="term" value="F:cyclic-guanylate-specific phosphodiesterase activity"/>
    <property type="evidence" value="ECO:0007669"/>
    <property type="project" value="InterPro"/>
</dbReference>
<protein>
    <submittedName>
        <fullName evidence="4">GGDEF domain-containing protein</fullName>
    </submittedName>
    <submittedName>
        <fullName evidence="3">Phytochrome-like protein cph2</fullName>
    </submittedName>
</protein>
<dbReference type="SMART" id="SM00267">
    <property type="entry name" value="GGDEF"/>
    <property type="match status" value="1"/>
</dbReference>
<evidence type="ECO:0000259" key="2">
    <source>
        <dbReference type="PROSITE" id="PS50887"/>
    </source>
</evidence>
<dbReference type="InterPro" id="IPR046342">
    <property type="entry name" value="CBS_dom_sf"/>
</dbReference>
<dbReference type="InterPro" id="IPR043128">
    <property type="entry name" value="Rev_trsase/Diguanyl_cyclase"/>
</dbReference>
<dbReference type="PATRIC" id="fig|1789004.3.peg.843"/>
<accession>A0A8F3IHA8</accession>
<dbReference type="CDD" id="cd01949">
    <property type="entry name" value="GGDEF"/>
    <property type="match status" value="1"/>
</dbReference>
<dbReference type="Gene3D" id="3.10.580.10">
    <property type="entry name" value="CBS-domain"/>
    <property type="match status" value="1"/>
</dbReference>
<dbReference type="Proteomes" id="UP000075653">
    <property type="component" value="Unassembled WGS sequence"/>
</dbReference>
<dbReference type="AlphaFoldDB" id="A0A8F3IHA8"/>
<feature type="domain" description="EAL" evidence="1">
    <location>
        <begin position="6"/>
        <end position="258"/>
    </location>
</feature>
<dbReference type="InterPro" id="IPR035919">
    <property type="entry name" value="EAL_sf"/>
</dbReference>
<accession>A0A149W0H6</accession>
<dbReference type="SUPFAM" id="SSF54631">
    <property type="entry name" value="CBS-domain pair"/>
    <property type="match status" value="1"/>
</dbReference>
<evidence type="ECO:0000259" key="1">
    <source>
        <dbReference type="PROSITE" id="PS50883"/>
    </source>
</evidence>
<keyword evidence="5" id="KW-1185">Reference proteome</keyword>
<evidence type="ECO:0000313" key="3">
    <source>
        <dbReference type="EMBL" id="KXW58654.1"/>
    </source>
</evidence>
<dbReference type="EMBL" id="LRRD01000012">
    <property type="protein sequence ID" value="KXW58654.1"/>
    <property type="molecule type" value="Genomic_DNA"/>
</dbReference>
<dbReference type="InterPro" id="IPR000160">
    <property type="entry name" value="GGDEF_dom"/>
</dbReference>
<evidence type="ECO:0000313" key="4">
    <source>
        <dbReference type="EMBL" id="QWY78575.1"/>
    </source>
</evidence>
<dbReference type="NCBIfam" id="TIGR00254">
    <property type="entry name" value="GGDEF"/>
    <property type="match status" value="1"/>
</dbReference>
<dbReference type="PANTHER" id="PTHR33121">
    <property type="entry name" value="CYCLIC DI-GMP PHOSPHODIESTERASE PDEF"/>
    <property type="match status" value="1"/>
</dbReference>
<dbReference type="InterPro" id="IPR001633">
    <property type="entry name" value="EAL_dom"/>
</dbReference>
<dbReference type="SUPFAM" id="SSF141868">
    <property type="entry name" value="EAL domain-like"/>
    <property type="match status" value="1"/>
</dbReference>
<dbReference type="Pfam" id="PF00563">
    <property type="entry name" value="EAL"/>
    <property type="match status" value="1"/>
</dbReference>
<dbReference type="InterPro" id="IPR050706">
    <property type="entry name" value="Cyclic-di-GMP_PDE-like"/>
</dbReference>